<keyword evidence="2" id="KW-1185">Reference proteome</keyword>
<name>A0A834SP52_9FABA</name>
<proteinExistence type="predicted"/>
<evidence type="ECO:0000313" key="1">
    <source>
        <dbReference type="EMBL" id="KAF7806340.1"/>
    </source>
</evidence>
<protein>
    <submittedName>
        <fullName evidence="1">Pleiotropic drug resistance protein TUR2</fullName>
    </submittedName>
</protein>
<dbReference type="Proteomes" id="UP000634136">
    <property type="component" value="Unassembled WGS sequence"/>
</dbReference>
<dbReference type="EMBL" id="JAAIUW010000012">
    <property type="protein sequence ID" value="KAF7806340.1"/>
    <property type="molecule type" value="Genomic_DNA"/>
</dbReference>
<gene>
    <name evidence="1" type="ORF">G2W53_038501</name>
</gene>
<accession>A0A834SP52</accession>
<sequence length="85" mass="9765">MRFKYNELPIDSLLEPLQIRLIVIYIPNNLIEKLLGFLRGKLLKINFMEVSSKPVKEAFTGPLAPKSGKRMVLHYLRMAGNIVKP</sequence>
<dbReference type="AlphaFoldDB" id="A0A834SP52"/>
<evidence type="ECO:0000313" key="2">
    <source>
        <dbReference type="Proteomes" id="UP000634136"/>
    </source>
</evidence>
<organism evidence="1 2">
    <name type="scientific">Senna tora</name>
    <dbReference type="NCBI Taxonomy" id="362788"/>
    <lineage>
        <taxon>Eukaryota</taxon>
        <taxon>Viridiplantae</taxon>
        <taxon>Streptophyta</taxon>
        <taxon>Embryophyta</taxon>
        <taxon>Tracheophyta</taxon>
        <taxon>Spermatophyta</taxon>
        <taxon>Magnoliopsida</taxon>
        <taxon>eudicotyledons</taxon>
        <taxon>Gunneridae</taxon>
        <taxon>Pentapetalae</taxon>
        <taxon>rosids</taxon>
        <taxon>fabids</taxon>
        <taxon>Fabales</taxon>
        <taxon>Fabaceae</taxon>
        <taxon>Caesalpinioideae</taxon>
        <taxon>Cassia clade</taxon>
        <taxon>Senna</taxon>
    </lineage>
</organism>
<comment type="caution">
    <text evidence="1">The sequence shown here is derived from an EMBL/GenBank/DDBJ whole genome shotgun (WGS) entry which is preliminary data.</text>
</comment>
<reference evidence="1" key="1">
    <citation type="submission" date="2020-09" db="EMBL/GenBank/DDBJ databases">
        <title>Genome-Enabled Discovery of Anthraquinone Biosynthesis in Senna tora.</title>
        <authorList>
            <person name="Kang S.-H."/>
            <person name="Pandey R.P."/>
            <person name="Lee C.-M."/>
            <person name="Sim J.-S."/>
            <person name="Jeong J.-T."/>
            <person name="Choi B.-S."/>
            <person name="Jung M."/>
            <person name="Ginzburg D."/>
            <person name="Zhao K."/>
            <person name="Won S.Y."/>
            <person name="Oh T.-J."/>
            <person name="Yu Y."/>
            <person name="Kim N.-H."/>
            <person name="Lee O.R."/>
            <person name="Lee T.-H."/>
            <person name="Bashyal P."/>
            <person name="Kim T.-S."/>
            <person name="Lee W.-H."/>
            <person name="Kawkins C."/>
            <person name="Kim C.-K."/>
            <person name="Kim J.S."/>
            <person name="Ahn B.O."/>
            <person name="Rhee S.Y."/>
            <person name="Sohng J.K."/>
        </authorList>
    </citation>
    <scope>NUCLEOTIDE SEQUENCE</scope>
    <source>
        <tissue evidence="1">Leaf</tissue>
    </source>
</reference>